<dbReference type="EMBL" id="MF795556">
    <property type="protein sequence ID" value="AXF74711.1"/>
    <property type="molecule type" value="Genomic_RNA"/>
</dbReference>
<proteinExistence type="predicted"/>
<evidence type="ECO:0000313" key="2">
    <source>
        <dbReference type="EMBL" id="AXF74711.1"/>
    </source>
</evidence>
<evidence type="ECO:0000313" key="1">
    <source>
        <dbReference type="EMBL" id="ASE04573.1"/>
    </source>
</evidence>
<dbReference type="EMBL" id="KY618796">
    <property type="protein sequence ID" value="ASE04573.1"/>
    <property type="molecule type" value="Genomic_RNA"/>
</dbReference>
<reference evidence="1" key="1">
    <citation type="submission" date="2017-02" db="EMBL/GenBank/DDBJ databases">
        <title>Molecular characterization of Tomato chlorosis virus in Taiwan.</title>
        <authorList>
            <person name="Kang Y.-C."/>
            <person name="Wang Y.-C."/>
            <person name="Hsia C.-M."/>
            <person name="Huang L.-H."/>
            <person name="Chen T.-C."/>
            <person name="Yeh S.-D."/>
        </authorList>
    </citation>
    <scope>NUCLEOTIDE SEQUENCE</scope>
    <source>
        <strain evidence="1">XS</strain>
    </source>
</reference>
<reference evidence="2" key="2">
    <citation type="submission" date="2017-09" db="EMBL/GenBank/DDBJ databases">
        <title>Molecular Characterization and Detection of a genetically distinct Tomato chlorosis virus Isolate in Taiwan.</title>
        <authorList>
            <person name="Kang Y.-C."/>
            <person name="Chen T.-C."/>
        </authorList>
    </citation>
    <scope>NUCLEOTIDE SEQUENCE</scope>
    <source>
        <strain evidence="2">TN11</strain>
    </source>
</reference>
<accession>A0A218MJ14</accession>
<organism evidence="1">
    <name type="scientific">Tomato chlorosis virus</name>
    <dbReference type="NCBI Taxonomy" id="67754"/>
    <lineage>
        <taxon>Viruses</taxon>
        <taxon>Riboviria</taxon>
        <taxon>Orthornavirae</taxon>
        <taxon>Kitrinoviricota</taxon>
        <taxon>Alsuviricetes</taxon>
        <taxon>Martellivirales</taxon>
        <taxon>Closteroviridae</taxon>
        <taxon>Crinivirus</taxon>
        <taxon>Crinivirus tomatichlorosis</taxon>
    </lineage>
</organism>
<protein>
    <submittedName>
        <fullName evidence="1 2">P22</fullName>
    </submittedName>
</protein>
<name>A0A218MJ14_9CLOS</name>
<gene>
    <name evidence="1" type="primary">P22</name>
    <name evidence="2" type="synonym">ORF2</name>
</gene>
<sequence>MDLTDCFCKLRRCDRLLEGLGKDVSVDHLESIYTDLDECSECLMNCEQEFVLDTRCLLSYLLVLKHYRVPLCRDMLVSVFDFKYRTSQLIQDVLRIKTIIKIFIELYDIDRYLAMTAVCQDVIEDGIVNIGFVSSVLGYEPTLFVTVLSMVDFSVVIDDLPLVFHPSKIRFLGDKLGSGVFRCFNNFFFRSGYYCE</sequence>